<sequence>MSALGQRAASVARQARPTVARNTRSYASGGHDHHHAPAAPEALGKAFFVAVGAIPASMVLYAMSRPGKDGEKSTFGKYLEDVSNMRETWKTRNHLTTAAVEQAARDKHLFYNVERSAYHELRHPEVFQHGSPFNVPAGHSVNMDKVVAHYQRKHLDEEDRKARKLAAAA</sequence>
<accession>A0AAE0N6Z8</accession>
<protein>
    <recommendedName>
        <fullName evidence="4">NADH-ubiquinone oxidoreductase 17.8 kDa subunit</fullName>
    </recommendedName>
</protein>
<dbReference type="InterPro" id="IPR034444">
    <property type="entry name" value="Nuo17.8"/>
</dbReference>
<dbReference type="EMBL" id="JAULSW010000008">
    <property type="protein sequence ID" value="KAK3372555.1"/>
    <property type="molecule type" value="Genomic_DNA"/>
</dbReference>
<reference evidence="2" key="1">
    <citation type="journal article" date="2023" name="Mol. Phylogenet. Evol.">
        <title>Genome-scale phylogeny and comparative genomics of the fungal order Sordariales.</title>
        <authorList>
            <person name="Hensen N."/>
            <person name="Bonometti L."/>
            <person name="Westerberg I."/>
            <person name="Brannstrom I.O."/>
            <person name="Guillou S."/>
            <person name="Cros-Aarteil S."/>
            <person name="Calhoun S."/>
            <person name="Haridas S."/>
            <person name="Kuo A."/>
            <person name="Mondo S."/>
            <person name="Pangilinan J."/>
            <person name="Riley R."/>
            <person name="LaButti K."/>
            <person name="Andreopoulos B."/>
            <person name="Lipzen A."/>
            <person name="Chen C."/>
            <person name="Yan M."/>
            <person name="Daum C."/>
            <person name="Ng V."/>
            <person name="Clum A."/>
            <person name="Steindorff A."/>
            <person name="Ohm R.A."/>
            <person name="Martin F."/>
            <person name="Silar P."/>
            <person name="Natvig D.O."/>
            <person name="Lalanne C."/>
            <person name="Gautier V."/>
            <person name="Ament-Velasquez S.L."/>
            <person name="Kruys A."/>
            <person name="Hutchinson M.I."/>
            <person name="Powell A.J."/>
            <person name="Barry K."/>
            <person name="Miller A.N."/>
            <person name="Grigoriev I.V."/>
            <person name="Debuchy R."/>
            <person name="Gladieux P."/>
            <person name="Hiltunen Thoren M."/>
            <person name="Johannesson H."/>
        </authorList>
    </citation>
    <scope>NUCLEOTIDE SEQUENCE</scope>
    <source>
        <strain evidence="2">CBS 232.78</strain>
    </source>
</reference>
<feature type="region of interest" description="Disordered" evidence="1">
    <location>
        <begin position="1"/>
        <end position="37"/>
    </location>
</feature>
<evidence type="ECO:0008006" key="4">
    <source>
        <dbReference type="Google" id="ProtNLM"/>
    </source>
</evidence>
<name>A0AAE0N6Z8_9PEZI</name>
<dbReference type="Proteomes" id="UP001285441">
    <property type="component" value="Unassembled WGS sequence"/>
</dbReference>
<evidence type="ECO:0000313" key="3">
    <source>
        <dbReference type="Proteomes" id="UP001285441"/>
    </source>
</evidence>
<dbReference type="GO" id="GO:0005739">
    <property type="term" value="C:mitochondrion"/>
    <property type="evidence" value="ECO:0007669"/>
    <property type="project" value="InterPro"/>
</dbReference>
<proteinExistence type="predicted"/>
<evidence type="ECO:0000256" key="1">
    <source>
        <dbReference type="SAM" id="MobiDB-lite"/>
    </source>
</evidence>
<organism evidence="2 3">
    <name type="scientific">Podospora didyma</name>
    <dbReference type="NCBI Taxonomy" id="330526"/>
    <lineage>
        <taxon>Eukaryota</taxon>
        <taxon>Fungi</taxon>
        <taxon>Dikarya</taxon>
        <taxon>Ascomycota</taxon>
        <taxon>Pezizomycotina</taxon>
        <taxon>Sordariomycetes</taxon>
        <taxon>Sordariomycetidae</taxon>
        <taxon>Sordariales</taxon>
        <taxon>Podosporaceae</taxon>
        <taxon>Podospora</taxon>
    </lineage>
</organism>
<gene>
    <name evidence="2" type="ORF">B0H63DRAFT_453873</name>
</gene>
<reference evidence="2" key="2">
    <citation type="submission" date="2023-06" db="EMBL/GenBank/DDBJ databases">
        <authorList>
            <consortium name="Lawrence Berkeley National Laboratory"/>
            <person name="Haridas S."/>
            <person name="Hensen N."/>
            <person name="Bonometti L."/>
            <person name="Westerberg I."/>
            <person name="Brannstrom I.O."/>
            <person name="Guillou S."/>
            <person name="Cros-Aarteil S."/>
            <person name="Calhoun S."/>
            <person name="Kuo A."/>
            <person name="Mondo S."/>
            <person name="Pangilinan J."/>
            <person name="Riley R."/>
            <person name="LaButti K."/>
            <person name="Andreopoulos B."/>
            <person name="Lipzen A."/>
            <person name="Chen C."/>
            <person name="Yanf M."/>
            <person name="Daum C."/>
            <person name="Ng V."/>
            <person name="Clum A."/>
            <person name="Steindorff A."/>
            <person name="Ohm R."/>
            <person name="Martin F."/>
            <person name="Silar P."/>
            <person name="Natvig D."/>
            <person name="Lalanne C."/>
            <person name="Gautier V."/>
            <person name="Ament-velasquez S.L."/>
            <person name="Kruys A."/>
            <person name="Hutchinson M.I."/>
            <person name="Powell A.J."/>
            <person name="Barry K."/>
            <person name="Miller A.N."/>
            <person name="Grigoriev I.V."/>
            <person name="Debuchy R."/>
            <person name="Gladieux P."/>
            <person name="Thoren M.H."/>
            <person name="Johannesson H."/>
        </authorList>
    </citation>
    <scope>NUCLEOTIDE SEQUENCE</scope>
    <source>
        <strain evidence="2">CBS 232.78</strain>
    </source>
</reference>
<comment type="caution">
    <text evidence="2">The sequence shown here is derived from an EMBL/GenBank/DDBJ whole genome shotgun (WGS) entry which is preliminary data.</text>
</comment>
<dbReference type="PANTHER" id="PTHR42100">
    <property type="entry name" value="OXIDOREDUCTASE 178 KDA SUBUNIT, PUTATIVE (AFU_ORTHOLOGUE AFUA_8G04320)-RELATED"/>
    <property type="match status" value="1"/>
</dbReference>
<dbReference type="AlphaFoldDB" id="A0AAE0N6Z8"/>
<dbReference type="PANTHER" id="PTHR42100:SF1">
    <property type="entry name" value="OXIDOREDUCTASE 178 KDA SUBUNIT, PUTATIVE (AFU_ORTHOLOGUE AFUA_8G04320)-RELATED"/>
    <property type="match status" value="1"/>
</dbReference>
<evidence type="ECO:0000313" key="2">
    <source>
        <dbReference type="EMBL" id="KAK3372555.1"/>
    </source>
</evidence>
<keyword evidence="3" id="KW-1185">Reference proteome</keyword>